<comment type="caution">
    <text evidence="2">The sequence shown here is derived from an EMBL/GenBank/DDBJ whole genome shotgun (WGS) entry which is preliminary data.</text>
</comment>
<dbReference type="RefSeq" id="WP_114339827.1">
    <property type="nucleotide sequence ID" value="NZ_QPID01000013.1"/>
</dbReference>
<keyword evidence="3" id="KW-1185">Reference proteome</keyword>
<proteinExistence type="predicted"/>
<evidence type="ECO:0000313" key="2">
    <source>
        <dbReference type="EMBL" id="RCU44637.1"/>
    </source>
</evidence>
<protein>
    <recommendedName>
        <fullName evidence="4">PEP-CTERM protein-sorting domain-containing protein</fullName>
    </recommendedName>
</protein>
<dbReference type="Proteomes" id="UP000252558">
    <property type="component" value="Unassembled WGS sequence"/>
</dbReference>
<reference evidence="2 3" key="1">
    <citation type="submission" date="2018-07" db="EMBL/GenBank/DDBJ databases">
        <title>Corallincola holothuriorum sp. nov., a new facultative anaerobe isolated from sea cucumber Apostichopus japonicus.</title>
        <authorList>
            <person name="Xia H."/>
        </authorList>
    </citation>
    <scope>NUCLEOTIDE SEQUENCE [LARGE SCALE GENOMIC DNA]</scope>
    <source>
        <strain evidence="2 3">C4</strain>
    </source>
</reference>
<accession>A0A368N255</accession>
<feature type="signal peptide" evidence="1">
    <location>
        <begin position="1"/>
        <end position="22"/>
    </location>
</feature>
<evidence type="ECO:0000313" key="3">
    <source>
        <dbReference type="Proteomes" id="UP000252558"/>
    </source>
</evidence>
<evidence type="ECO:0008006" key="4">
    <source>
        <dbReference type="Google" id="ProtNLM"/>
    </source>
</evidence>
<organism evidence="2 3">
    <name type="scientific">Corallincola holothuriorum</name>
    <dbReference type="NCBI Taxonomy" id="2282215"/>
    <lineage>
        <taxon>Bacteria</taxon>
        <taxon>Pseudomonadati</taxon>
        <taxon>Pseudomonadota</taxon>
        <taxon>Gammaproteobacteria</taxon>
        <taxon>Alteromonadales</taxon>
        <taxon>Psychromonadaceae</taxon>
        <taxon>Corallincola</taxon>
    </lineage>
</organism>
<name>A0A368N255_9GAMM</name>
<gene>
    <name evidence="2" type="ORF">DU002_17955</name>
</gene>
<evidence type="ECO:0000256" key="1">
    <source>
        <dbReference type="SAM" id="SignalP"/>
    </source>
</evidence>
<keyword evidence="1" id="KW-0732">Signal</keyword>
<dbReference type="EMBL" id="QPID01000013">
    <property type="protein sequence ID" value="RCU44637.1"/>
    <property type="molecule type" value="Genomic_DNA"/>
</dbReference>
<sequence>MKTLLIIGSALLASVVSPSIYATPIQFDLVWNGTVYEDNGSGDYVTINPDLAPKEFQLAATVSQPTNSWLDMFSYDYPDREQTVFRAKSIYDVTLEYSNVFPLEEYLKGSVDSTELLTDGQSSVLQHSQFEDFWSPDIQDVGRDFVNLFSHQVWSKTETNADGHEQDTSLQYWVAAEIHMQDIFGADEVRQYSEEETWHFLANLDKTQVTVYEGIQYYTGQWVGQEFEWLDHFSRYARYEGGASTFDVDAPHTMFLSMLGLLGIAAYRRKN</sequence>
<dbReference type="AlphaFoldDB" id="A0A368N255"/>
<feature type="chain" id="PRO_5016860078" description="PEP-CTERM protein-sorting domain-containing protein" evidence="1">
    <location>
        <begin position="23"/>
        <end position="271"/>
    </location>
</feature>